<evidence type="ECO:0000256" key="8">
    <source>
        <dbReference type="PROSITE-ProRule" id="PRU00108"/>
    </source>
</evidence>
<dbReference type="Pfam" id="PF05920">
    <property type="entry name" value="Homeobox_KN"/>
    <property type="match status" value="1"/>
</dbReference>
<feature type="compositionally biased region" description="Basic and acidic residues" evidence="9">
    <location>
        <begin position="234"/>
        <end position="244"/>
    </location>
</feature>
<dbReference type="GO" id="GO:0006355">
    <property type="term" value="P:regulation of DNA-templated transcription"/>
    <property type="evidence" value="ECO:0007669"/>
    <property type="project" value="InterPro"/>
</dbReference>
<feature type="compositionally biased region" description="Polar residues" evidence="9">
    <location>
        <begin position="298"/>
        <end position="319"/>
    </location>
</feature>
<evidence type="ECO:0000256" key="2">
    <source>
        <dbReference type="ARBA" id="ARBA00023015"/>
    </source>
</evidence>
<feature type="domain" description="Homeobox" evidence="10">
    <location>
        <begin position="62"/>
        <end position="125"/>
    </location>
</feature>
<feature type="region of interest" description="Disordered" evidence="9">
    <location>
        <begin position="1"/>
        <end position="30"/>
    </location>
</feature>
<keyword evidence="5" id="KW-0804">Transcription</keyword>
<dbReference type="InterPro" id="IPR050224">
    <property type="entry name" value="TALE_homeobox"/>
</dbReference>
<evidence type="ECO:0000259" key="10">
    <source>
        <dbReference type="PROSITE" id="PS50071"/>
    </source>
</evidence>
<evidence type="ECO:0000256" key="7">
    <source>
        <dbReference type="ARBA" id="ARBA00038021"/>
    </source>
</evidence>
<evidence type="ECO:0000256" key="5">
    <source>
        <dbReference type="ARBA" id="ARBA00023163"/>
    </source>
</evidence>
<dbReference type="InterPro" id="IPR009057">
    <property type="entry name" value="Homeodomain-like_sf"/>
</dbReference>
<evidence type="ECO:0000256" key="4">
    <source>
        <dbReference type="ARBA" id="ARBA00023155"/>
    </source>
</evidence>
<accession>A0A0E3H585</accession>
<gene>
    <name evidence="11" type="primary">tgif</name>
</gene>
<dbReference type="EMBL" id="KM816846">
    <property type="protein sequence ID" value="AKA95384.1"/>
    <property type="molecule type" value="mRNA"/>
</dbReference>
<feature type="region of interest" description="Disordered" evidence="9">
    <location>
        <begin position="284"/>
        <end position="343"/>
    </location>
</feature>
<protein>
    <submittedName>
        <fullName evidence="11">TGIF homeodomain transcription factor</fullName>
    </submittedName>
</protein>
<feature type="compositionally biased region" description="Low complexity" evidence="9">
    <location>
        <begin position="193"/>
        <end position="204"/>
    </location>
</feature>
<keyword evidence="2" id="KW-0805">Transcription regulation</keyword>
<organism evidence="11">
    <name type="scientific">Amphiura filiformis</name>
    <dbReference type="NCBI Taxonomy" id="82378"/>
    <lineage>
        <taxon>Eukaryota</taxon>
        <taxon>Metazoa</taxon>
        <taxon>Echinodermata</taxon>
        <taxon>Eleutherozoa</taxon>
        <taxon>Asterozoa</taxon>
        <taxon>Ophiuroidea</taxon>
        <taxon>Myophiuroidea</taxon>
        <taxon>Metophiurida</taxon>
        <taxon>Ophintegrida</taxon>
        <taxon>Amphilepidida</taxon>
        <taxon>Ophiurina</taxon>
        <taxon>Gnathophiurina</taxon>
        <taxon>Amphiuroidea</taxon>
        <taxon>Amphiuridae</taxon>
        <taxon>Amphiura</taxon>
    </lineage>
</organism>
<feature type="compositionally biased region" description="Low complexity" evidence="9">
    <location>
        <begin position="140"/>
        <end position="159"/>
    </location>
</feature>
<proteinExistence type="evidence at transcript level"/>
<dbReference type="PROSITE" id="PS50071">
    <property type="entry name" value="HOMEOBOX_2"/>
    <property type="match status" value="1"/>
</dbReference>
<dbReference type="FunFam" id="1.10.10.60:FF:000059">
    <property type="entry name" value="TGFB-induced factor homeobox 1"/>
    <property type="match status" value="1"/>
</dbReference>
<keyword evidence="6 8" id="KW-0539">Nucleus</keyword>
<dbReference type="PANTHER" id="PTHR11850">
    <property type="entry name" value="HOMEOBOX PROTEIN TRANSCRIPTION FACTORS"/>
    <property type="match status" value="1"/>
</dbReference>
<evidence type="ECO:0000256" key="3">
    <source>
        <dbReference type="ARBA" id="ARBA00023125"/>
    </source>
</evidence>
<comment type="subcellular location">
    <subcellularLocation>
        <location evidence="1 8">Nucleus</location>
    </subcellularLocation>
</comment>
<feature type="region of interest" description="Disordered" evidence="9">
    <location>
        <begin position="133"/>
        <end position="260"/>
    </location>
</feature>
<evidence type="ECO:0000256" key="6">
    <source>
        <dbReference type="ARBA" id="ARBA00023242"/>
    </source>
</evidence>
<sequence>MRIYNKKANSPEKTTMPHAPTDGVIHKKFRPAPLASNSTYSDITTMADTAPISTPTNSSGGPPAKKRRGNLPKESVNILKMWLYEHRYNAYPNDQEKVHLARLASLSLLQVCNWFINARRRILPDMIRQEGRDPDKFTISRRTSGKSTSSSSSSTSTPSEDGDSNMGSASDGSCGSPEPVENSDMGDDAPDLSGSSSGYESPPYSRDDLSACNSPPHLEREDTRPPSADQEQDREERMDTDTHNLLRCNEPSSSLTCYPGPSMFPYPVITPLYRPTAISPASQTLYPLPPHSSDSHRYSPNSGLHYYSSASSTMPAHQHTTPPPSPPRPLATPLTASGRSVSG</sequence>
<dbReference type="CDD" id="cd00086">
    <property type="entry name" value="homeodomain"/>
    <property type="match status" value="1"/>
</dbReference>
<feature type="DNA-binding region" description="Homeobox" evidence="8">
    <location>
        <begin position="64"/>
        <end position="126"/>
    </location>
</feature>
<comment type="similarity">
    <text evidence="7">Belongs to the TALE/TGIF homeobox family.</text>
</comment>
<dbReference type="SMART" id="SM00389">
    <property type="entry name" value="HOX"/>
    <property type="match status" value="1"/>
</dbReference>
<evidence type="ECO:0000313" key="11">
    <source>
        <dbReference type="EMBL" id="AKA95384.1"/>
    </source>
</evidence>
<dbReference type="AlphaFoldDB" id="A0A0E3H585"/>
<reference evidence="11" key="1">
    <citation type="submission" date="2014-10" db="EMBL/GenBank/DDBJ databases">
        <title>Same morphology, different developmental programs: lesson from echinoderm larval skeleton.</title>
        <authorList>
            <person name="Dylus D.V."/>
            <person name="Czarkwiani A."/>
            <person name="Stangberg J."/>
            <person name="Martinez-Ortega O."/>
            <person name="Dupont S."/>
            <person name="Oliveri P."/>
        </authorList>
    </citation>
    <scope>NUCLEOTIDE SEQUENCE</scope>
</reference>
<feature type="non-terminal residue" evidence="11">
    <location>
        <position position="343"/>
    </location>
</feature>
<dbReference type="InterPro" id="IPR001356">
    <property type="entry name" value="HD"/>
</dbReference>
<feature type="compositionally biased region" description="Pro residues" evidence="9">
    <location>
        <begin position="321"/>
        <end position="330"/>
    </location>
</feature>
<keyword evidence="3 8" id="KW-0238">DNA-binding</keyword>
<evidence type="ECO:0000256" key="1">
    <source>
        <dbReference type="ARBA" id="ARBA00004123"/>
    </source>
</evidence>
<dbReference type="GO" id="GO:0003677">
    <property type="term" value="F:DNA binding"/>
    <property type="evidence" value="ECO:0007669"/>
    <property type="project" value="UniProtKB-UniRule"/>
</dbReference>
<feature type="region of interest" description="Disordered" evidence="9">
    <location>
        <begin position="48"/>
        <end position="72"/>
    </location>
</feature>
<evidence type="ECO:0000256" key="9">
    <source>
        <dbReference type="SAM" id="MobiDB-lite"/>
    </source>
</evidence>
<feature type="compositionally biased region" description="Polar residues" evidence="9">
    <location>
        <begin position="48"/>
        <end position="60"/>
    </location>
</feature>
<dbReference type="InterPro" id="IPR008422">
    <property type="entry name" value="KN_HD"/>
</dbReference>
<keyword evidence="4 8" id="KW-0371">Homeobox</keyword>
<dbReference type="GO" id="GO:0005634">
    <property type="term" value="C:nucleus"/>
    <property type="evidence" value="ECO:0007669"/>
    <property type="project" value="UniProtKB-SubCell"/>
</dbReference>
<dbReference type="Gene3D" id="1.10.10.60">
    <property type="entry name" value="Homeodomain-like"/>
    <property type="match status" value="1"/>
</dbReference>
<name>A0A0E3H585_9ECHI</name>
<dbReference type="SUPFAM" id="SSF46689">
    <property type="entry name" value="Homeodomain-like"/>
    <property type="match status" value="1"/>
</dbReference>